<organism evidence="5 6">
    <name type="scientific">Candidatus Yanofskybacteria bacterium RIFCSPHIGHO2_01_FULL_44_22</name>
    <dbReference type="NCBI Taxonomy" id="1802669"/>
    <lineage>
        <taxon>Bacteria</taxon>
        <taxon>Candidatus Yanofskyibacteriota</taxon>
    </lineage>
</organism>
<dbReference type="SUPFAM" id="SSF51713">
    <property type="entry name" value="tRNA-guanine transglycosylase"/>
    <property type="match status" value="1"/>
</dbReference>
<keyword evidence="2" id="KW-0808">Transferase</keyword>
<dbReference type="Proteomes" id="UP000177419">
    <property type="component" value="Unassembled WGS sequence"/>
</dbReference>
<proteinExistence type="predicted"/>
<dbReference type="InterPro" id="IPR050076">
    <property type="entry name" value="ArchSynthase1/Queuine_TRR"/>
</dbReference>
<accession>A0A1F8EWY2</accession>
<dbReference type="InterPro" id="IPR002616">
    <property type="entry name" value="tRNA_ribo_trans-like"/>
</dbReference>
<keyword evidence="1" id="KW-0328">Glycosyltransferase</keyword>
<dbReference type="GO" id="GO:0002099">
    <property type="term" value="P:tRNA wobble guanine modification"/>
    <property type="evidence" value="ECO:0007669"/>
    <property type="project" value="TreeGrafter"/>
</dbReference>
<dbReference type="NCBIfam" id="TIGR00430">
    <property type="entry name" value="Q_tRNA_tgt"/>
    <property type="match status" value="1"/>
</dbReference>
<dbReference type="AlphaFoldDB" id="A0A1F8EWY2"/>
<dbReference type="PANTHER" id="PTHR46499">
    <property type="entry name" value="QUEUINE TRNA-RIBOSYLTRANSFERASE"/>
    <property type="match status" value="1"/>
</dbReference>
<gene>
    <name evidence="5" type="ORF">A2746_00600</name>
</gene>
<protein>
    <recommendedName>
        <fullName evidence="4">tRNA-guanine(15) transglycosylase-like domain-containing protein</fullName>
    </recommendedName>
</protein>
<dbReference type="InterPro" id="IPR036511">
    <property type="entry name" value="TGT-like_sf"/>
</dbReference>
<evidence type="ECO:0000256" key="3">
    <source>
        <dbReference type="ARBA" id="ARBA00022694"/>
    </source>
</evidence>
<dbReference type="GO" id="GO:0008479">
    <property type="term" value="F:tRNA-guanosine(34) queuine transglycosylase activity"/>
    <property type="evidence" value="ECO:0007669"/>
    <property type="project" value="InterPro"/>
</dbReference>
<evidence type="ECO:0000256" key="1">
    <source>
        <dbReference type="ARBA" id="ARBA00022676"/>
    </source>
</evidence>
<evidence type="ECO:0000256" key="2">
    <source>
        <dbReference type="ARBA" id="ARBA00022679"/>
    </source>
</evidence>
<sequence length="399" mass="45466">MFKILKKDKSTNARTGILITPHGKILTPAYTIVATHAEIKCLKPQDIAKTNTQVVISNTYHLWNFVPKQLPIYNFKFTNKNKKTFLLNKLGSNMPTMTDSGGFQVFSLGFGKENKVGKILKNGANLRMYANQQIKRQQIKITDKGVFFNIDGQRRFLNPEISMKLQEKLGADIIFAFDECTSPLDDFKYNKKALERTHRWAKKCLSLMANRQSQDKQQMLFGIVQGGRFKSLRVKSAKFIGSLPFDGFGIGGSFGQNEMLKTLKIVIPHLPEEKPRHLLGIGKIRDVFNAVENGVDSFDCVIPTREARHGRIYTRHGHYNISKNRNKNISLEKGCKCPACKLNISRSKLNALFKADLPRAQRFATLHNVWFFNNLMKNIRASIDRGSFKTFKKKFLSGI</sequence>
<dbReference type="NCBIfam" id="TIGR00449">
    <property type="entry name" value="tgt_general"/>
    <property type="match status" value="1"/>
</dbReference>
<keyword evidence="3" id="KW-0819">tRNA processing</keyword>
<evidence type="ECO:0000313" key="6">
    <source>
        <dbReference type="Proteomes" id="UP000177419"/>
    </source>
</evidence>
<dbReference type="Gene3D" id="3.20.20.105">
    <property type="entry name" value="Queuine tRNA-ribosyltransferase-like"/>
    <property type="match status" value="1"/>
</dbReference>
<reference evidence="5 6" key="1">
    <citation type="journal article" date="2016" name="Nat. Commun.">
        <title>Thousands of microbial genomes shed light on interconnected biogeochemical processes in an aquifer system.</title>
        <authorList>
            <person name="Anantharaman K."/>
            <person name="Brown C.T."/>
            <person name="Hug L.A."/>
            <person name="Sharon I."/>
            <person name="Castelle C.J."/>
            <person name="Probst A.J."/>
            <person name="Thomas B.C."/>
            <person name="Singh A."/>
            <person name="Wilkins M.J."/>
            <person name="Karaoz U."/>
            <person name="Brodie E.L."/>
            <person name="Williams K.H."/>
            <person name="Hubbard S.S."/>
            <person name="Banfield J.F."/>
        </authorList>
    </citation>
    <scope>NUCLEOTIDE SEQUENCE [LARGE SCALE GENOMIC DNA]</scope>
</reference>
<feature type="domain" description="tRNA-guanine(15) transglycosylase-like" evidence="4">
    <location>
        <begin position="11"/>
        <end position="397"/>
    </location>
</feature>
<dbReference type="InterPro" id="IPR004803">
    <property type="entry name" value="TGT"/>
</dbReference>
<evidence type="ECO:0000313" key="5">
    <source>
        <dbReference type="EMBL" id="OGN05363.1"/>
    </source>
</evidence>
<dbReference type="GO" id="GO:0005737">
    <property type="term" value="C:cytoplasm"/>
    <property type="evidence" value="ECO:0007669"/>
    <property type="project" value="TreeGrafter"/>
</dbReference>
<evidence type="ECO:0000259" key="4">
    <source>
        <dbReference type="Pfam" id="PF01702"/>
    </source>
</evidence>
<name>A0A1F8EWY2_9BACT</name>
<dbReference type="Pfam" id="PF01702">
    <property type="entry name" value="TGT"/>
    <property type="match status" value="1"/>
</dbReference>
<comment type="caution">
    <text evidence="5">The sequence shown here is derived from an EMBL/GenBank/DDBJ whole genome shotgun (WGS) entry which is preliminary data.</text>
</comment>
<dbReference type="STRING" id="1802669.A2746_00600"/>
<dbReference type="PANTHER" id="PTHR46499:SF1">
    <property type="entry name" value="QUEUINE TRNA-RIBOSYLTRANSFERASE"/>
    <property type="match status" value="1"/>
</dbReference>
<dbReference type="EMBL" id="MGJJ01000013">
    <property type="protein sequence ID" value="OGN05363.1"/>
    <property type="molecule type" value="Genomic_DNA"/>
</dbReference>